<evidence type="ECO:0000256" key="5">
    <source>
        <dbReference type="SAM" id="Phobius"/>
    </source>
</evidence>
<keyword evidence="4 5" id="KW-0472">Membrane</keyword>
<dbReference type="EMBL" id="DOEK01000007">
    <property type="protein sequence ID" value="HBP28645.1"/>
    <property type="molecule type" value="Genomic_DNA"/>
</dbReference>
<evidence type="ECO:0000256" key="1">
    <source>
        <dbReference type="ARBA" id="ARBA00004141"/>
    </source>
</evidence>
<feature type="transmembrane region" description="Helical" evidence="5">
    <location>
        <begin position="152"/>
        <end position="171"/>
    </location>
</feature>
<feature type="transmembrane region" description="Helical" evidence="5">
    <location>
        <begin position="38"/>
        <end position="63"/>
    </location>
</feature>
<evidence type="ECO:0000313" key="8">
    <source>
        <dbReference type="Proteomes" id="UP000264036"/>
    </source>
</evidence>
<dbReference type="Proteomes" id="UP000264036">
    <property type="component" value="Unassembled WGS sequence"/>
</dbReference>
<dbReference type="SUPFAM" id="SSF103481">
    <property type="entry name" value="Multidrug resistance efflux transporter EmrE"/>
    <property type="match status" value="2"/>
</dbReference>
<dbReference type="PANTHER" id="PTHR22911">
    <property type="entry name" value="ACYL-MALONYL CONDENSING ENZYME-RELATED"/>
    <property type="match status" value="1"/>
</dbReference>
<dbReference type="InterPro" id="IPR000620">
    <property type="entry name" value="EamA_dom"/>
</dbReference>
<feature type="transmembrane region" description="Helical" evidence="5">
    <location>
        <begin position="269"/>
        <end position="290"/>
    </location>
</feature>
<evidence type="ECO:0000256" key="2">
    <source>
        <dbReference type="ARBA" id="ARBA00022692"/>
    </source>
</evidence>
<dbReference type="InterPro" id="IPR037185">
    <property type="entry name" value="EmrE-like"/>
</dbReference>
<name>A0A356LDQ3_9BURK</name>
<feature type="transmembrane region" description="Helical" evidence="5">
    <location>
        <begin position="212"/>
        <end position="230"/>
    </location>
</feature>
<comment type="caution">
    <text evidence="7">The sequence shown here is derived from an EMBL/GenBank/DDBJ whole genome shotgun (WGS) entry which is preliminary data.</text>
</comment>
<accession>A0A356LDQ3</accession>
<keyword evidence="2 5" id="KW-0812">Transmembrane</keyword>
<evidence type="ECO:0000313" key="7">
    <source>
        <dbReference type="EMBL" id="HBP28645.1"/>
    </source>
</evidence>
<feature type="transmembrane region" description="Helical" evidence="5">
    <location>
        <begin position="183"/>
        <end position="206"/>
    </location>
</feature>
<feature type="transmembrane region" description="Helical" evidence="5">
    <location>
        <begin position="127"/>
        <end position="146"/>
    </location>
</feature>
<reference evidence="7 8" key="1">
    <citation type="journal article" date="2018" name="Nat. Biotechnol.">
        <title>A standardized bacterial taxonomy based on genome phylogeny substantially revises the tree of life.</title>
        <authorList>
            <person name="Parks D.H."/>
            <person name="Chuvochina M."/>
            <person name="Waite D.W."/>
            <person name="Rinke C."/>
            <person name="Skarshewski A."/>
            <person name="Chaumeil P.A."/>
            <person name="Hugenholtz P."/>
        </authorList>
    </citation>
    <scope>NUCLEOTIDE SEQUENCE [LARGE SCALE GENOMIC DNA]</scope>
    <source>
        <strain evidence="7">UBA10707</strain>
    </source>
</reference>
<feature type="transmembrane region" description="Helical" evidence="5">
    <location>
        <begin position="242"/>
        <end position="263"/>
    </location>
</feature>
<feature type="transmembrane region" description="Helical" evidence="5">
    <location>
        <begin position="12"/>
        <end position="32"/>
    </location>
</feature>
<sequence>MLFYFQVISGFYMQALWMLVASLMFAIMGASVKLASEHAASLSLVILFRGLPSVVLLVIWAVSTRKSLKPKSIRLHLMRNVFGVGAMWMAFYGYSVLPLATSTSLNYTSPLFIAGFLLLSGRATNDVVRTLAVGIGFAGVLLILRPSITEDQWFACALGLLAGACGAVAMMQVRQLGSIGEPIWLTVMYFSIFVTSTSLIGIKAHGIGQPDVVAWVALLVVGLSGLFGQLALTRAFGSGSPLLSAALQYTTIIFSAGIGILVWKNAPDVLAWLGMGMVILAGLLSAWRTLALADRQKKSQVVKTTS</sequence>
<feature type="transmembrane region" description="Helical" evidence="5">
    <location>
        <begin position="75"/>
        <end position="94"/>
    </location>
</feature>
<gene>
    <name evidence="7" type="ORF">DD666_04435</name>
</gene>
<dbReference type="Pfam" id="PF00892">
    <property type="entry name" value="EamA"/>
    <property type="match status" value="1"/>
</dbReference>
<evidence type="ECO:0000256" key="4">
    <source>
        <dbReference type="ARBA" id="ARBA00023136"/>
    </source>
</evidence>
<evidence type="ECO:0000259" key="6">
    <source>
        <dbReference type="Pfam" id="PF00892"/>
    </source>
</evidence>
<feature type="domain" description="EamA" evidence="6">
    <location>
        <begin position="15"/>
        <end position="144"/>
    </location>
</feature>
<protein>
    <recommendedName>
        <fullName evidence="6">EamA domain-containing protein</fullName>
    </recommendedName>
</protein>
<dbReference type="PANTHER" id="PTHR22911:SF6">
    <property type="entry name" value="SOLUTE CARRIER FAMILY 35 MEMBER G1"/>
    <property type="match status" value="1"/>
</dbReference>
<comment type="subcellular location">
    <subcellularLocation>
        <location evidence="1">Membrane</location>
        <topology evidence="1">Multi-pass membrane protein</topology>
    </subcellularLocation>
</comment>
<dbReference type="GO" id="GO:0016020">
    <property type="term" value="C:membrane"/>
    <property type="evidence" value="ECO:0007669"/>
    <property type="project" value="UniProtKB-SubCell"/>
</dbReference>
<organism evidence="7 8">
    <name type="scientific">Advenella kashmirensis</name>
    <dbReference type="NCBI Taxonomy" id="310575"/>
    <lineage>
        <taxon>Bacteria</taxon>
        <taxon>Pseudomonadati</taxon>
        <taxon>Pseudomonadota</taxon>
        <taxon>Betaproteobacteria</taxon>
        <taxon>Burkholderiales</taxon>
        <taxon>Alcaligenaceae</taxon>
    </lineage>
</organism>
<proteinExistence type="predicted"/>
<evidence type="ECO:0000256" key="3">
    <source>
        <dbReference type="ARBA" id="ARBA00022989"/>
    </source>
</evidence>
<dbReference type="AlphaFoldDB" id="A0A356LDQ3"/>
<keyword evidence="3 5" id="KW-1133">Transmembrane helix</keyword>